<proteinExistence type="predicted"/>
<evidence type="ECO:0000313" key="2">
    <source>
        <dbReference type="Proteomes" id="UP001056778"/>
    </source>
</evidence>
<name>A0ACB9TY02_HOLOL</name>
<dbReference type="EMBL" id="CM043015">
    <property type="protein sequence ID" value="KAI4471744.1"/>
    <property type="molecule type" value="Genomic_DNA"/>
</dbReference>
<organism evidence="1 2">
    <name type="scientific">Holotrichia oblita</name>
    <name type="common">Chafer beetle</name>
    <dbReference type="NCBI Taxonomy" id="644536"/>
    <lineage>
        <taxon>Eukaryota</taxon>
        <taxon>Metazoa</taxon>
        <taxon>Ecdysozoa</taxon>
        <taxon>Arthropoda</taxon>
        <taxon>Hexapoda</taxon>
        <taxon>Insecta</taxon>
        <taxon>Pterygota</taxon>
        <taxon>Neoptera</taxon>
        <taxon>Endopterygota</taxon>
        <taxon>Coleoptera</taxon>
        <taxon>Polyphaga</taxon>
        <taxon>Scarabaeiformia</taxon>
        <taxon>Scarabaeidae</taxon>
        <taxon>Melolonthinae</taxon>
        <taxon>Holotrichia</taxon>
    </lineage>
</organism>
<keyword evidence="1" id="KW-0808">Transferase</keyword>
<comment type="caution">
    <text evidence="1">The sequence shown here is derived from an EMBL/GenBank/DDBJ whole genome shotgun (WGS) entry which is preliminary data.</text>
</comment>
<accession>A0ACB9TY02</accession>
<protein>
    <submittedName>
        <fullName evidence="1">Serine-threonine protein kinase</fullName>
    </submittedName>
</protein>
<gene>
    <name evidence="1" type="ORF">MML48_1g15111</name>
</gene>
<reference evidence="1" key="1">
    <citation type="submission" date="2022-04" db="EMBL/GenBank/DDBJ databases">
        <title>Chromosome-scale genome assembly of Holotrichia oblita Faldermann.</title>
        <authorList>
            <person name="Rongchong L."/>
        </authorList>
    </citation>
    <scope>NUCLEOTIDE SEQUENCE</scope>
    <source>
        <strain evidence="1">81SQS9</strain>
    </source>
</reference>
<dbReference type="Proteomes" id="UP001056778">
    <property type="component" value="Chromosome 1"/>
</dbReference>
<keyword evidence="1" id="KW-0418">Kinase</keyword>
<sequence>MCSMHTPEGTLERGFQPPPPYTAPSRPSIDETECREVQDVNWGNREKVQKLRENIRNSVIVFGLHTVNMVIVTLGVRDRIKQSDIFVVEAGNDRNDSMLCIENNLSQLNIHERPVDGAMVGVKIPGAHCNDSSPDTPQPGFNVKPGWMDGIFGCLRPFLSVIGKAGVNEIKGNQDDWEIPFESITDLKYLGCGGQGVVFSGILSNEEVAVKKVQDIKETDIKNLRKLNHPNIVKFKGVCTQHPCFCVIMEYCPYGPLYDLLRNQHEIITPGRVVTWSKQIASGMHYLHSHKIIHRDLKSPNVLIGKDELIKISDFGTSRTWNEVSTKMSFGGTVAWMAPEAIKEHPCSEKIDIWSFGVVLWELLTCEIPYKDMERTAIMYMVGMGKLRPPIPTTCPEGFKLIMQMCWKYNPKERPSFKLICNHLEIASVEILSNYNKDEQFFKSQESWKEEIKTQITHFKVQLQNRKKEFLLKEEQLAKKRETELKHIKDIKELYDRKLEKVNQLYLELSTVLVQIDQQQKECRKRRLIQPLFTKKLDKRKSNQSSTTPTSPDCSLTSPDSPQVGPTKTTFCVQLNSSNQPESVAVTSQRTRKRQYYGSSPRTQTQTTRSMGTSTTHMVDMETQTDASEIDLSPTVTFQSKTAKQVCQPQRVILQDLRNGSDSENVNGNGRVQLHYMVQHQEEDSKNFEIESRTSSPDMLDQADTVNSNAQPTRDYSDDDRLETIGRKVSQAIISATNGNIISDIRSSDNGNITDSIDEVLRKRRCSDTRKRVDSTEDVANDSFTDEEGEVQTKQNKTILKRFFLNSSIARRPIYPGRRSSRYKYSHNHNNQYNQKEPNASDEGNTSEYSNPPSSNRSTLESNCDGLRGILSTQATMKRPSTGSDGSSDSESDENLTIATQVQFNIENEKKSAESVV</sequence>
<keyword evidence="2" id="KW-1185">Reference proteome</keyword>
<evidence type="ECO:0000313" key="1">
    <source>
        <dbReference type="EMBL" id="KAI4471744.1"/>
    </source>
</evidence>